<proteinExistence type="predicted"/>
<dbReference type="AlphaFoldDB" id="L0D849"/>
<evidence type="ECO:0000313" key="1">
    <source>
        <dbReference type="EMBL" id="AGA25584.1"/>
    </source>
</evidence>
<evidence type="ECO:0000313" key="2">
    <source>
        <dbReference type="Proteomes" id="UP000010798"/>
    </source>
</evidence>
<accession>L0D849</accession>
<reference evidence="1 2" key="1">
    <citation type="submission" date="2012-02" db="EMBL/GenBank/DDBJ databases">
        <title>Complete sequence of chromosome of Singulisphaera acidiphila DSM 18658.</title>
        <authorList>
            <consortium name="US DOE Joint Genome Institute (JGI-PGF)"/>
            <person name="Lucas S."/>
            <person name="Copeland A."/>
            <person name="Lapidus A."/>
            <person name="Glavina del Rio T."/>
            <person name="Dalin E."/>
            <person name="Tice H."/>
            <person name="Bruce D."/>
            <person name="Goodwin L."/>
            <person name="Pitluck S."/>
            <person name="Peters L."/>
            <person name="Ovchinnikova G."/>
            <person name="Chertkov O."/>
            <person name="Kyrpides N."/>
            <person name="Mavromatis K."/>
            <person name="Ivanova N."/>
            <person name="Brettin T."/>
            <person name="Detter J.C."/>
            <person name="Han C."/>
            <person name="Larimer F."/>
            <person name="Land M."/>
            <person name="Hauser L."/>
            <person name="Markowitz V."/>
            <person name="Cheng J.-F."/>
            <person name="Hugenholtz P."/>
            <person name="Woyke T."/>
            <person name="Wu D."/>
            <person name="Tindall B."/>
            <person name="Pomrenke H."/>
            <person name="Brambilla E."/>
            <person name="Klenk H.-P."/>
            <person name="Eisen J.A."/>
        </authorList>
    </citation>
    <scope>NUCLEOTIDE SEQUENCE [LARGE SCALE GENOMIC DNA]</scope>
    <source>
        <strain evidence="2">ATCC BAA-1392 / DSM 18658 / VKM B-2454 / MOB10</strain>
    </source>
</reference>
<organism evidence="1 2">
    <name type="scientific">Singulisphaera acidiphila (strain ATCC BAA-1392 / DSM 18658 / VKM B-2454 / MOB10)</name>
    <dbReference type="NCBI Taxonomy" id="886293"/>
    <lineage>
        <taxon>Bacteria</taxon>
        <taxon>Pseudomonadati</taxon>
        <taxon>Planctomycetota</taxon>
        <taxon>Planctomycetia</taxon>
        <taxon>Isosphaerales</taxon>
        <taxon>Isosphaeraceae</taxon>
        <taxon>Singulisphaera</taxon>
    </lineage>
</organism>
<dbReference type="KEGG" id="saci:Sinac_1193"/>
<sequence length="77" mass="8705">MDSVFVAMDLVRLPFQVEESSDIRCEKCFEALERHQLDIALPGRMLGTCESCKAWYLIDLEGGVMVLLPDESDLRGI</sequence>
<dbReference type="Proteomes" id="UP000010798">
    <property type="component" value="Chromosome"/>
</dbReference>
<keyword evidence="2" id="KW-1185">Reference proteome</keyword>
<protein>
    <submittedName>
        <fullName evidence="1">Uncharacterized protein</fullName>
    </submittedName>
</protein>
<dbReference type="HOGENOM" id="CLU_2636109_0_0_0"/>
<name>L0D849_SINAD</name>
<dbReference type="EMBL" id="CP003364">
    <property type="protein sequence ID" value="AGA25584.1"/>
    <property type="molecule type" value="Genomic_DNA"/>
</dbReference>
<gene>
    <name evidence="1" type="ordered locus">Sinac_1193</name>
</gene>